<dbReference type="SMART" id="SM00345">
    <property type="entry name" value="HTH_GNTR"/>
    <property type="match status" value="1"/>
</dbReference>
<protein>
    <recommendedName>
        <fullName evidence="4">HTH gntR-type domain-containing protein</fullName>
    </recommendedName>
</protein>
<feature type="domain" description="HTH gntR-type" evidence="4">
    <location>
        <begin position="11"/>
        <end position="79"/>
    </location>
</feature>
<dbReference type="AlphaFoldDB" id="C0CMX0"/>
<dbReference type="GO" id="GO:0003700">
    <property type="term" value="F:DNA-binding transcription factor activity"/>
    <property type="evidence" value="ECO:0007669"/>
    <property type="project" value="InterPro"/>
</dbReference>
<dbReference type="HOGENOM" id="CLU_017584_10_4_9"/>
<reference evidence="5 6" key="1">
    <citation type="submission" date="2009-01" db="EMBL/GenBank/DDBJ databases">
        <authorList>
            <person name="Fulton L."/>
            <person name="Clifton S."/>
            <person name="Fulton B."/>
            <person name="Xu J."/>
            <person name="Minx P."/>
            <person name="Pepin K.H."/>
            <person name="Johnson M."/>
            <person name="Bhonagiri V."/>
            <person name="Nash W.E."/>
            <person name="Mardis E.R."/>
            <person name="Wilson R.K."/>
        </authorList>
    </citation>
    <scope>NUCLEOTIDE SEQUENCE [LARGE SCALE GENOMIC DNA]</scope>
    <source>
        <strain evidence="6">DSM 10507 / JCM 14656 / S5a33</strain>
    </source>
</reference>
<dbReference type="PROSITE" id="PS50949">
    <property type="entry name" value="HTH_GNTR"/>
    <property type="match status" value="1"/>
</dbReference>
<gene>
    <name evidence="5" type="ORF">RUMHYD_02208</name>
</gene>
<accession>C0CMX0</accession>
<dbReference type="Gene3D" id="1.10.10.10">
    <property type="entry name" value="Winged helix-like DNA-binding domain superfamily/Winged helix DNA-binding domain"/>
    <property type="match status" value="1"/>
</dbReference>
<dbReference type="eggNOG" id="COG1725">
    <property type="taxonomic scope" value="Bacteria"/>
</dbReference>
<name>C0CMX0_BLAHS</name>
<dbReference type="InterPro" id="IPR036388">
    <property type="entry name" value="WH-like_DNA-bd_sf"/>
</dbReference>
<evidence type="ECO:0000313" key="5">
    <source>
        <dbReference type="EMBL" id="EEG48886.1"/>
    </source>
</evidence>
<dbReference type="InterPro" id="IPR000524">
    <property type="entry name" value="Tscrpt_reg_HTH_GntR"/>
</dbReference>
<dbReference type="RefSeq" id="WP_005949366.1">
    <property type="nucleotide sequence ID" value="NZ_CP136423.1"/>
</dbReference>
<dbReference type="PATRIC" id="fig|476272.21.peg.1639"/>
<reference evidence="5 6" key="2">
    <citation type="submission" date="2009-02" db="EMBL/GenBank/DDBJ databases">
        <title>Draft genome sequence of Blautia hydrogenotrophica DSM 10507 (Ruminococcus hydrogenotrophicus DSM 10507).</title>
        <authorList>
            <person name="Sudarsanam P."/>
            <person name="Ley R."/>
            <person name="Guruge J."/>
            <person name="Turnbaugh P.J."/>
            <person name="Mahowald M."/>
            <person name="Liep D."/>
            <person name="Gordon J."/>
        </authorList>
    </citation>
    <scope>NUCLEOTIDE SEQUENCE [LARGE SCALE GENOMIC DNA]</scope>
    <source>
        <strain evidence="6">DSM 10507 / JCM 14656 / S5a33</strain>
    </source>
</reference>
<evidence type="ECO:0000259" key="4">
    <source>
        <dbReference type="PROSITE" id="PS50949"/>
    </source>
</evidence>
<sequence>MQIIISNNADKPIYEQITSQFKAMIMSGELHAGDTIPSVRALAKSIHVSVITVRKAYEELHREGFIETAVGRGSFVAARNKEFYQEEQQRLAEEHLQIAAEIGRINQISLETLKELLTIFYMEDE</sequence>
<dbReference type="SUPFAM" id="SSF46785">
    <property type="entry name" value="Winged helix' DNA-binding domain"/>
    <property type="match status" value="1"/>
</dbReference>
<keyword evidence="2" id="KW-0238">DNA-binding</keyword>
<dbReference type="PANTHER" id="PTHR38445:SF7">
    <property type="entry name" value="GNTR-FAMILY TRANSCRIPTIONAL REGULATOR"/>
    <property type="match status" value="1"/>
</dbReference>
<evidence type="ECO:0000313" key="6">
    <source>
        <dbReference type="Proteomes" id="UP000003100"/>
    </source>
</evidence>
<dbReference type="Proteomes" id="UP000003100">
    <property type="component" value="Unassembled WGS sequence"/>
</dbReference>
<evidence type="ECO:0000256" key="3">
    <source>
        <dbReference type="ARBA" id="ARBA00023163"/>
    </source>
</evidence>
<dbReference type="CDD" id="cd07377">
    <property type="entry name" value="WHTH_GntR"/>
    <property type="match status" value="1"/>
</dbReference>
<keyword evidence="3" id="KW-0804">Transcription</keyword>
<dbReference type="GeneID" id="86820984"/>
<dbReference type="Pfam" id="PF00392">
    <property type="entry name" value="GntR"/>
    <property type="match status" value="1"/>
</dbReference>
<keyword evidence="1" id="KW-0805">Transcription regulation</keyword>
<dbReference type="InterPro" id="IPR036390">
    <property type="entry name" value="WH_DNA-bd_sf"/>
</dbReference>
<dbReference type="GO" id="GO:0003677">
    <property type="term" value="F:DNA binding"/>
    <property type="evidence" value="ECO:0007669"/>
    <property type="project" value="UniProtKB-KW"/>
</dbReference>
<organism evidence="5 6">
    <name type="scientific">Blautia hydrogenotrophica (strain DSM 10507 / JCM 14656 / S5a33)</name>
    <name type="common">Ruminococcus hydrogenotrophicus</name>
    <dbReference type="NCBI Taxonomy" id="476272"/>
    <lineage>
        <taxon>Bacteria</taxon>
        <taxon>Bacillati</taxon>
        <taxon>Bacillota</taxon>
        <taxon>Clostridia</taxon>
        <taxon>Lachnospirales</taxon>
        <taxon>Lachnospiraceae</taxon>
        <taxon>Blautia</taxon>
    </lineage>
</organism>
<dbReference type="PANTHER" id="PTHR38445">
    <property type="entry name" value="HTH-TYPE TRANSCRIPTIONAL REPRESSOR YTRA"/>
    <property type="match status" value="1"/>
</dbReference>
<evidence type="ECO:0000256" key="1">
    <source>
        <dbReference type="ARBA" id="ARBA00023015"/>
    </source>
</evidence>
<dbReference type="EMBL" id="ACBZ01000118">
    <property type="protein sequence ID" value="EEG48886.1"/>
    <property type="molecule type" value="Genomic_DNA"/>
</dbReference>
<proteinExistence type="predicted"/>
<evidence type="ECO:0000256" key="2">
    <source>
        <dbReference type="ARBA" id="ARBA00023125"/>
    </source>
</evidence>
<keyword evidence="6" id="KW-1185">Reference proteome</keyword>